<dbReference type="EMBL" id="FODF01000001">
    <property type="protein sequence ID" value="SEN23267.1"/>
    <property type="molecule type" value="Genomic_DNA"/>
</dbReference>
<dbReference type="CDD" id="cd03424">
    <property type="entry name" value="NUDIX_ADPRase_Nudt5_UGPPase_Nudt14"/>
    <property type="match status" value="1"/>
</dbReference>
<dbReference type="RefSeq" id="WP_091973617.1">
    <property type="nucleotide sequence ID" value="NZ_CAUWDX010000017.1"/>
</dbReference>
<evidence type="ECO:0000256" key="1">
    <source>
        <dbReference type="ARBA" id="ARBA00022801"/>
    </source>
</evidence>
<dbReference type="Gene3D" id="3.90.79.10">
    <property type="entry name" value="Nucleoside Triphosphate Pyrophosphohydrolase"/>
    <property type="match status" value="1"/>
</dbReference>
<dbReference type="Pfam" id="PF00293">
    <property type="entry name" value="NUDIX"/>
    <property type="match status" value="1"/>
</dbReference>
<dbReference type="PANTHER" id="PTHR11839:SF1">
    <property type="entry name" value="ADP-SUGAR PYROPHOSPHATASE"/>
    <property type="match status" value="1"/>
</dbReference>
<organism evidence="3 4">
    <name type="scientific">Peptostreptococcus russellii</name>
    <dbReference type="NCBI Taxonomy" id="215200"/>
    <lineage>
        <taxon>Bacteria</taxon>
        <taxon>Bacillati</taxon>
        <taxon>Bacillota</taxon>
        <taxon>Clostridia</taxon>
        <taxon>Peptostreptococcales</taxon>
        <taxon>Peptostreptococcaceae</taxon>
        <taxon>Peptostreptococcus</taxon>
    </lineage>
</organism>
<dbReference type="GO" id="GO:0047631">
    <property type="term" value="F:ADP-ribose diphosphatase activity"/>
    <property type="evidence" value="ECO:0007669"/>
    <property type="project" value="TreeGrafter"/>
</dbReference>
<keyword evidence="4" id="KW-1185">Reference proteome</keyword>
<gene>
    <name evidence="3" type="ORF">SAMN05216454_101256</name>
</gene>
<dbReference type="PRINTS" id="PR00502">
    <property type="entry name" value="NUDIXFAMILY"/>
</dbReference>
<protein>
    <submittedName>
        <fullName evidence="3">ADP-ribose pyrophosphatase</fullName>
    </submittedName>
</protein>
<dbReference type="InterPro" id="IPR000086">
    <property type="entry name" value="NUDIX_hydrolase_dom"/>
</dbReference>
<dbReference type="InterPro" id="IPR015797">
    <property type="entry name" value="NUDIX_hydrolase-like_dom_sf"/>
</dbReference>
<sequence length="205" mass="24044">MRKFGKINKITKIEEVYHSKFLNVFEVYYKTELGNEKKWMVASRKNLEDYKKMLYKEEKFRNDAVIIVPLETNRDALVLIREFRMPINDYIYSLPAGLIDPGEDIYESAVREMYEETGLELYEIDKDKSCNKAFASVGMSDESLAIIYGKVRGEFSTKGQEESEIIEPIYVDRKMAKEILASNVNIDIKAWLILKEFVEKESKKF</sequence>
<dbReference type="Proteomes" id="UP000199512">
    <property type="component" value="Unassembled WGS sequence"/>
</dbReference>
<dbReference type="SUPFAM" id="SSF55811">
    <property type="entry name" value="Nudix"/>
    <property type="match status" value="1"/>
</dbReference>
<dbReference type="PANTHER" id="PTHR11839">
    <property type="entry name" value="UDP/ADP-SUGAR PYROPHOSPHATASE"/>
    <property type="match status" value="1"/>
</dbReference>
<dbReference type="STRING" id="215200.SAMN05216454_101256"/>
<proteinExistence type="predicted"/>
<reference evidence="3 4" key="1">
    <citation type="submission" date="2016-10" db="EMBL/GenBank/DDBJ databases">
        <authorList>
            <person name="de Groot N.N."/>
        </authorList>
    </citation>
    <scope>NUCLEOTIDE SEQUENCE [LARGE SCALE GENOMIC DNA]</scope>
    <source>
        <strain evidence="3 4">Calf135</strain>
    </source>
</reference>
<feature type="domain" description="Nudix hydrolase" evidence="2">
    <location>
        <begin position="60"/>
        <end position="194"/>
    </location>
</feature>
<evidence type="ECO:0000313" key="4">
    <source>
        <dbReference type="Proteomes" id="UP000199512"/>
    </source>
</evidence>
<dbReference type="GO" id="GO:0019693">
    <property type="term" value="P:ribose phosphate metabolic process"/>
    <property type="evidence" value="ECO:0007669"/>
    <property type="project" value="TreeGrafter"/>
</dbReference>
<dbReference type="InterPro" id="IPR020476">
    <property type="entry name" value="Nudix_hydrolase"/>
</dbReference>
<dbReference type="AlphaFoldDB" id="A0A1H8EWJ9"/>
<dbReference type="OrthoDB" id="9788922at2"/>
<evidence type="ECO:0000259" key="2">
    <source>
        <dbReference type="PROSITE" id="PS51462"/>
    </source>
</evidence>
<name>A0A1H8EWJ9_9FIRM</name>
<evidence type="ECO:0000313" key="3">
    <source>
        <dbReference type="EMBL" id="SEN23267.1"/>
    </source>
</evidence>
<dbReference type="PROSITE" id="PS51462">
    <property type="entry name" value="NUDIX"/>
    <property type="match status" value="1"/>
</dbReference>
<dbReference type="GO" id="GO:0006753">
    <property type="term" value="P:nucleoside phosphate metabolic process"/>
    <property type="evidence" value="ECO:0007669"/>
    <property type="project" value="TreeGrafter"/>
</dbReference>
<accession>A0A1H8EWJ9</accession>
<keyword evidence="1" id="KW-0378">Hydrolase</keyword>